<dbReference type="EMBL" id="OBMT01000001">
    <property type="protein sequence ID" value="SOB94309.1"/>
    <property type="molecule type" value="Genomic_DNA"/>
</dbReference>
<dbReference type="PROSITE" id="PS00399">
    <property type="entry name" value="SUCCINYL_COA_LIG_2"/>
    <property type="match status" value="1"/>
</dbReference>
<dbReference type="InterPro" id="IPR005811">
    <property type="entry name" value="SUCC_ACL_C"/>
</dbReference>
<dbReference type="FunFam" id="3.40.50.261:FF:000006">
    <property type="entry name" value="Succinate--CoA ligase [ADP-forming] subunit alpha"/>
    <property type="match status" value="1"/>
</dbReference>
<dbReference type="UniPathway" id="UPA00223">
    <property type="reaction ID" value="UER00999"/>
</dbReference>
<dbReference type="NCBIfam" id="TIGR01019">
    <property type="entry name" value="sucCoAalpha"/>
    <property type="match status" value="1"/>
</dbReference>
<evidence type="ECO:0000313" key="10">
    <source>
        <dbReference type="EMBL" id="SOB94309.1"/>
    </source>
</evidence>
<dbReference type="InterPro" id="IPR017440">
    <property type="entry name" value="Cit_synth/succinyl-CoA_lig_AS"/>
</dbReference>
<sequence>MAVLVNENTKVICQGFTGSQGTFHSEQAIAYGTKMVGGVTPGKGGSEHLGLPVFNSVHEAKHVTGADATVIYVPPPYAADSILEAIDAQMELIVCITEGIPVLDMMRVKRALVDSKSRLIGPNCPGVMTPDACKIGIMPGSIFKRGSVGVVSRSGTLTYEAVKQTTDVGLGQSSAVGIGGDPIKGTEHIDVLEMFLADPETTSIIMIGEIGGSAEEEAAEFLMAEKKKGRWKPTAGFIAGRTAPPGRRMGHAGAIVSGGKGDAESKIEAMKRAGIVVADSPASLGEAVLKAIKG</sequence>
<dbReference type="NCBIfam" id="NF004230">
    <property type="entry name" value="PRK05678.1"/>
    <property type="match status" value="1"/>
</dbReference>
<dbReference type="PIRSF" id="PIRSF001553">
    <property type="entry name" value="SucCS_alpha"/>
    <property type="match status" value="1"/>
</dbReference>
<comment type="function">
    <text evidence="5 8">Succinyl-CoA synthetase functions in the citric acid cycle (TCA), coupling the hydrolysis of succinyl-CoA to the synthesis of either ATP or GTP and thus represents the only step of substrate-level phosphorylation in the TCA. The alpha subunit of the enzyme binds the substrates coenzyme A and phosphate, while succinate binding and nucleotide specificity is provided by the beta subunit.</text>
</comment>
<dbReference type="SUPFAM" id="SSF52210">
    <property type="entry name" value="Succinyl-CoA synthetase domains"/>
    <property type="match status" value="1"/>
</dbReference>
<dbReference type="Pfam" id="PF00549">
    <property type="entry name" value="Ligase_CoA"/>
    <property type="match status" value="1"/>
</dbReference>
<keyword evidence="11" id="KW-1185">Reference proteome</keyword>
<keyword evidence="3 5" id="KW-0436">Ligase</keyword>
<evidence type="ECO:0000256" key="2">
    <source>
        <dbReference type="ARBA" id="ARBA00022532"/>
    </source>
</evidence>
<dbReference type="InterPro" id="IPR005810">
    <property type="entry name" value="CoA_lig_alpha"/>
</dbReference>
<dbReference type="GO" id="GO:0004776">
    <property type="term" value="F:succinate-CoA ligase (GDP-forming) activity"/>
    <property type="evidence" value="ECO:0007669"/>
    <property type="project" value="TreeGrafter"/>
</dbReference>
<evidence type="ECO:0000256" key="5">
    <source>
        <dbReference type="HAMAP-Rule" id="MF_01988"/>
    </source>
</evidence>
<reference evidence="11" key="1">
    <citation type="submission" date="2017-08" db="EMBL/GenBank/DDBJ databases">
        <authorList>
            <person name="Varghese N."/>
            <person name="Submissions S."/>
        </authorList>
    </citation>
    <scope>NUCLEOTIDE SEQUENCE [LARGE SCALE GENOMIC DNA]</scope>
    <source>
        <strain evidence="11">JA276</strain>
    </source>
</reference>
<evidence type="ECO:0000259" key="9">
    <source>
        <dbReference type="SMART" id="SM00881"/>
    </source>
</evidence>
<evidence type="ECO:0000256" key="4">
    <source>
        <dbReference type="ARBA" id="ARBA00022741"/>
    </source>
</evidence>
<comment type="catalytic activity">
    <reaction evidence="5 8">
        <text>succinate + ATP + CoA = succinyl-CoA + ADP + phosphate</text>
        <dbReference type="Rhea" id="RHEA:17661"/>
        <dbReference type="ChEBI" id="CHEBI:30031"/>
        <dbReference type="ChEBI" id="CHEBI:30616"/>
        <dbReference type="ChEBI" id="CHEBI:43474"/>
        <dbReference type="ChEBI" id="CHEBI:57287"/>
        <dbReference type="ChEBI" id="CHEBI:57292"/>
        <dbReference type="ChEBI" id="CHEBI:456216"/>
        <dbReference type="EC" id="6.2.1.5"/>
    </reaction>
</comment>
<keyword evidence="2 5" id="KW-0816">Tricarboxylic acid cycle</keyword>
<dbReference type="Gene3D" id="3.40.50.261">
    <property type="entry name" value="Succinyl-CoA synthetase domains"/>
    <property type="match status" value="1"/>
</dbReference>
<dbReference type="GO" id="GO:0009361">
    <property type="term" value="C:succinate-CoA ligase complex (ADP-forming)"/>
    <property type="evidence" value="ECO:0007669"/>
    <property type="project" value="TreeGrafter"/>
</dbReference>
<dbReference type="GO" id="GO:0004775">
    <property type="term" value="F:succinate-CoA ligase (ADP-forming) activity"/>
    <property type="evidence" value="ECO:0007669"/>
    <property type="project" value="UniProtKB-UniRule"/>
</dbReference>
<accession>A0A285RKU6</accession>
<keyword evidence="4 5" id="KW-0547">Nucleotide-binding</keyword>
<evidence type="ECO:0000256" key="7">
    <source>
        <dbReference type="RuleBase" id="RU000677"/>
    </source>
</evidence>
<feature type="binding site" evidence="5">
    <location>
        <begin position="96"/>
        <end position="98"/>
    </location>
    <ligand>
        <name>CoA</name>
        <dbReference type="ChEBI" id="CHEBI:57287"/>
    </ligand>
</feature>
<organism evidence="10 11">
    <name type="scientific">Rhodobacter maris</name>
    <dbReference type="NCBI Taxonomy" id="446682"/>
    <lineage>
        <taxon>Bacteria</taxon>
        <taxon>Pseudomonadati</taxon>
        <taxon>Pseudomonadota</taxon>
        <taxon>Alphaproteobacteria</taxon>
        <taxon>Rhodobacterales</taxon>
        <taxon>Rhodobacter group</taxon>
        <taxon>Rhodobacter</taxon>
    </lineage>
</organism>
<comment type="similarity">
    <text evidence="5 7">Belongs to the succinate/malate CoA ligase alpha subunit family.</text>
</comment>
<dbReference type="InterPro" id="IPR036291">
    <property type="entry name" value="NAD(P)-bd_dom_sf"/>
</dbReference>
<proteinExistence type="inferred from homology"/>
<dbReference type="FunFam" id="3.40.50.720:FF:000002">
    <property type="entry name" value="Succinate--CoA ligase [ADP-forming] subunit alpha"/>
    <property type="match status" value="1"/>
</dbReference>
<dbReference type="Pfam" id="PF02629">
    <property type="entry name" value="CoA_binding"/>
    <property type="match status" value="1"/>
</dbReference>
<dbReference type="GO" id="GO:0000166">
    <property type="term" value="F:nucleotide binding"/>
    <property type="evidence" value="ECO:0007669"/>
    <property type="project" value="UniProtKB-KW"/>
</dbReference>
<dbReference type="RefSeq" id="WP_097068405.1">
    <property type="nucleotide sequence ID" value="NZ_OBMT01000001.1"/>
</dbReference>
<evidence type="ECO:0000313" key="11">
    <source>
        <dbReference type="Proteomes" id="UP000219111"/>
    </source>
</evidence>
<comment type="pathway">
    <text evidence="1 5 8">Carbohydrate metabolism; tricarboxylic acid cycle; succinate from succinyl-CoA (ligase route): step 1/1.</text>
</comment>
<dbReference type="PANTHER" id="PTHR11117:SF2">
    <property type="entry name" value="SUCCINATE--COA LIGASE [ADP_GDP-FORMING] SUBUNIT ALPHA, MITOCHONDRIAL"/>
    <property type="match status" value="1"/>
</dbReference>
<dbReference type="PANTHER" id="PTHR11117">
    <property type="entry name" value="SUCCINYL-COA LIGASE SUBUNIT ALPHA"/>
    <property type="match status" value="1"/>
</dbReference>
<dbReference type="Proteomes" id="UP000219111">
    <property type="component" value="Unassembled WGS sequence"/>
</dbReference>
<dbReference type="InterPro" id="IPR033847">
    <property type="entry name" value="Citrt_syn/SCS-alpha_CS"/>
</dbReference>
<dbReference type="PROSITE" id="PS01216">
    <property type="entry name" value="SUCCINYL_COA_LIG_1"/>
    <property type="match status" value="1"/>
</dbReference>
<dbReference type="OrthoDB" id="9807196at2"/>
<dbReference type="InterPro" id="IPR003781">
    <property type="entry name" value="CoA-bd"/>
</dbReference>
<dbReference type="HAMAP" id="MF_01988">
    <property type="entry name" value="Succ_CoA_alpha"/>
    <property type="match status" value="1"/>
</dbReference>
<comment type="catalytic activity">
    <reaction evidence="5">
        <text>GTP + succinate + CoA = succinyl-CoA + GDP + phosphate</text>
        <dbReference type="Rhea" id="RHEA:22120"/>
        <dbReference type="ChEBI" id="CHEBI:30031"/>
        <dbReference type="ChEBI" id="CHEBI:37565"/>
        <dbReference type="ChEBI" id="CHEBI:43474"/>
        <dbReference type="ChEBI" id="CHEBI:57287"/>
        <dbReference type="ChEBI" id="CHEBI:57292"/>
        <dbReference type="ChEBI" id="CHEBI:58189"/>
    </reaction>
</comment>
<feature type="binding site" evidence="5">
    <location>
        <begin position="17"/>
        <end position="20"/>
    </location>
    <ligand>
        <name>CoA</name>
        <dbReference type="ChEBI" id="CHEBI:57287"/>
    </ligand>
</feature>
<protein>
    <recommendedName>
        <fullName evidence="5">Succinate--CoA ligase [ADP-forming] subunit alpha</fullName>
        <ecNumber evidence="5">6.2.1.5</ecNumber>
    </recommendedName>
    <alternativeName>
        <fullName evidence="5">Succinyl-CoA synthetase subunit alpha</fullName>
        <shortName evidence="5">SCS-alpha</shortName>
    </alternativeName>
</protein>
<dbReference type="EC" id="6.2.1.5" evidence="5"/>
<comment type="subunit">
    <text evidence="5 8">Heterotetramer of two alpha and two beta subunits.</text>
</comment>
<dbReference type="SMART" id="SM00881">
    <property type="entry name" value="CoA_binding"/>
    <property type="match status" value="1"/>
</dbReference>
<evidence type="ECO:0000256" key="1">
    <source>
        <dbReference type="ARBA" id="ARBA00005064"/>
    </source>
</evidence>
<dbReference type="AlphaFoldDB" id="A0A285RKU6"/>
<feature type="domain" description="CoA-binding" evidence="9">
    <location>
        <begin position="4"/>
        <end position="100"/>
    </location>
</feature>
<name>A0A285RKU6_9RHOB</name>
<dbReference type="PRINTS" id="PR01798">
    <property type="entry name" value="SCOASYNTHASE"/>
</dbReference>
<feature type="binding site" evidence="5">
    <location>
        <position position="159"/>
    </location>
    <ligand>
        <name>substrate</name>
        <note>ligand shared with subunit beta</note>
    </ligand>
</feature>
<dbReference type="Gene3D" id="3.40.50.720">
    <property type="entry name" value="NAD(P)-binding Rossmann-like Domain"/>
    <property type="match status" value="1"/>
</dbReference>
<feature type="active site" description="Tele-phosphohistidine intermediate" evidence="5 6">
    <location>
        <position position="251"/>
    </location>
</feature>
<feature type="binding site" evidence="5">
    <location>
        <position position="43"/>
    </location>
    <ligand>
        <name>CoA</name>
        <dbReference type="ChEBI" id="CHEBI:57287"/>
    </ligand>
</feature>
<evidence type="ECO:0000256" key="8">
    <source>
        <dbReference type="RuleBase" id="RU000699"/>
    </source>
</evidence>
<gene>
    <name evidence="5" type="primary">sucD</name>
    <name evidence="10" type="ORF">SAMN05877831_101385</name>
</gene>
<evidence type="ECO:0000256" key="6">
    <source>
        <dbReference type="PIRSR" id="PIRSR001553-1"/>
    </source>
</evidence>
<dbReference type="InterPro" id="IPR016102">
    <property type="entry name" value="Succinyl-CoA_synth-like"/>
</dbReference>
<evidence type="ECO:0000256" key="3">
    <source>
        <dbReference type="ARBA" id="ARBA00022598"/>
    </source>
</evidence>
<dbReference type="GO" id="GO:0006099">
    <property type="term" value="P:tricarboxylic acid cycle"/>
    <property type="evidence" value="ECO:0007669"/>
    <property type="project" value="UniProtKB-UniRule"/>
</dbReference>
<dbReference type="SUPFAM" id="SSF51735">
    <property type="entry name" value="NAD(P)-binding Rossmann-fold domains"/>
    <property type="match status" value="1"/>
</dbReference>